<keyword evidence="2" id="KW-0808">Transferase</keyword>
<feature type="region of interest" description="Disordered" evidence="1">
    <location>
        <begin position="1"/>
        <end position="23"/>
    </location>
</feature>
<dbReference type="AlphaFoldDB" id="A0A5N5DYM0"/>
<dbReference type="GO" id="GO:0016740">
    <property type="term" value="F:transferase activity"/>
    <property type="evidence" value="ECO:0007669"/>
    <property type="project" value="UniProtKB-KW"/>
</dbReference>
<comment type="caution">
    <text evidence="2">The sequence shown here is derived from an EMBL/GenBank/DDBJ whole genome shotgun (WGS) entry which is preliminary data.</text>
</comment>
<dbReference type="Proteomes" id="UP000325576">
    <property type="component" value="Unassembled WGS sequence"/>
</dbReference>
<evidence type="ECO:0000313" key="3">
    <source>
        <dbReference type="Proteomes" id="UP000325576"/>
    </source>
</evidence>
<feature type="non-terminal residue" evidence="2">
    <location>
        <position position="118"/>
    </location>
</feature>
<accession>A0A5N5DYM0</accession>
<dbReference type="SUPFAM" id="SSF53756">
    <property type="entry name" value="UDP-Glycosyltransferase/glycogen phosphorylase"/>
    <property type="match status" value="1"/>
</dbReference>
<feature type="compositionally biased region" description="Basic and acidic residues" evidence="1">
    <location>
        <begin position="1"/>
        <end position="12"/>
    </location>
</feature>
<protein>
    <submittedName>
        <fullName evidence="2">Glycosyl transferase</fullName>
    </submittedName>
</protein>
<sequence>MYKSFDVARSKPEVNPTSAGGSTPPKALMFHAIYRNPGGEEQSFANESKLLESIGYETVQCTTENSKISRGPWAAVTAVFSPRVLVDALRIIRSERPDIVYVNNLWPAFSASLLVAAR</sequence>
<organism evidence="2 3">
    <name type="scientific">Rhodococcus erythropolis</name>
    <name type="common">Arthrobacter picolinophilus</name>
    <dbReference type="NCBI Taxonomy" id="1833"/>
    <lineage>
        <taxon>Bacteria</taxon>
        <taxon>Bacillati</taxon>
        <taxon>Actinomycetota</taxon>
        <taxon>Actinomycetes</taxon>
        <taxon>Mycobacteriales</taxon>
        <taxon>Nocardiaceae</taxon>
        <taxon>Rhodococcus</taxon>
        <taxon>Rhodococcus erythropolis group</taxon>
    </lineage>
</organism>
<evidence type="ECO:0000256" key="1">
    <source>
        <dbReference type="SAM" id="MobiDB-lite"/>
    </source>
</evidence>
<evidence type="ECO:0000313" key="2">
    <source>
        <dbReference type="EMBL" id="KAB2582531.1"/>
    </source>
</evidence>
<proteinExistence type="predicted"/>
<gene>
    <name evidence="2" type="ORF">BS297_25290</name>
</gene>
<reference evidence="2 3" key="1">
    <citation type="journal article" date="2017" name="Poromechanics V (2013)">
        <title>Genomic Characterization of the Arsenic-Tolerant Actinobacterium, &lt;i&gt;Rhodococcus erythropolis&lt;/i&gt; S43.</title>
        <authorList>
            <person name="Retamal-Morales G."/>
            <person name="Mehnert M."/>
            <person name="Schwabe R."/>
            <person name="Tischler D."/>
            <person name="Schloemann M."/>
            <person name="Levican G.J."/>
        </authorList>
    </citation>
    <scope>NUCLEOTIDE SEQUENCE [LARGE SCALE GENOMIC DNA]</scope>
    <source>
        <strain evidence="2 3">S43</strain>
    </source>
</reference>
<name>A0A5N5DYM0_RHOER</name>
<dbReference type="EMBL" id="MRBO01000674">
    <property type="protein sequence ID" value="KAB2582531.1"/>
    <property type="molecule type" value="Genomic_DNA"/>
</dbReference>